<dbReference type="EnsemblMetazoa" id="XM_017133359.1">
    <property type="protein sequence ID" value="XP_016988848.1"/>
    <property type="gene ID" value="LOC108051301"/>
</dbReference>
<evidence type="ECO:0000313" key="1">
    <source>
        <dbReference type="EnsemblMetazoa" id="XP_016988848.1"/>
    </source>
</evidence>
<accession>A0A6P4FMW1</accession>
<dbReference type="GeneID" id="108051301"/>
<protein>
    <submittedName>
        <fullName evidence="3">Uncharacterized protein LOC108051301</fullName>
    </submittedName>
</protein>
<dbReference type="RefSeq" id="XP_016988848.1">
    <property type="nucleotide sequence ID" value="XM_017133359.1"/>
</dbReference>
<gene>
    <name evidence="3" type="primary">LOC108051301</name>
    <name evidence="1" type="synonym">108051301</name>
</gene>
<proteinExistence type="predicted"/>
<reference evidence="1" key="3">
    <citation type="submission" date="2025-05" db="UniProtKB">
        <authorList>
            <consortium name="EnsemblMetazoa"/>
        </authorList>
    </citation>
    <scope>IDENTIFICATION</scope>
</reference>
<dbReference type="AlphaFoldDB" id="A0A6P4FMW1"/>
<evidence type="ECO:0000313" key="2">
    <source>
        <dbReference type="Proteomes" id="UP001652680"/>
    </source>
</evidence>
<reference evidence="2" key="1">
    <citation type="journal article" date="2021" name="Elife">
        <title>Highly contiguous assemblies of 101 drosophilid genomes.</title>
        <authorList>
            <person name="Kim B.Y."/>
            <person name="Wang J.R."/>
            <person name="Miller D.E."/>
            <person name="Barmina O."/>
            <person name="Delaney E."/>
            <person name="Thompson A."/>
            <person name="Comeault A.A."/>
            <person name="Peede D."/>
            <person name="D'Agostino E.R."/>
            <person name="Pelaez J."/>
            <person name="Aguilar J.M."/>
            <person name="Haji D."/>
            <person name="Matsunaga T."/>
            <person name="Armstrong E.E."/>
            <person name="Zych M."/>
            <person name="Ogawa Y."/>
            <person name="Stamenkovic-Radak M."/>
            <person name="Jelic M."/>
            <person name="Veselinovic M.S."/>
            <person name="Tanaskovic M."/>
            <person name="Eric P."/>
            <person name="Gao J.J."/>
            <person name="Katoh T.K."/>
            <person name="Toda M.J."/>
            <person name="Watabe H."/>
            <person name="Watada M."/>
            <person name="Davis J.S."/>
            <person name="Moyle L.C."/>
            <person name="Manoli G."/>
            <person name="Bertolini E."/>
            <person name="Kostal V."/>
            <person name="Hawley R.S."/>
            <person name="Takahashi A."/>
            <person name="Jones C.D."/>
            <person name="Price D.K."/>
            <person name="Whiteman N."/>
            <person name="Kopp A."/>
            <person name="Matute D.R."/>
            <person name="Petrov D.A."/>
        </authorList>
    </citation>
    <scope>NUCLEOTIDE SEQUENCE [LARGE SCALE GENOMIC DNA]</scope>
</reference>
<dbReference type="OrthoDB" id="7859583at2759"/>
<sequence>MRSDALVLLICDPSVVYKMKNIECTTVPGYSANASCYLKALNWNKAVAQMDVDLVKPLYNISVRIQLFKRDYSNKFQPFLIDVTVNVCDLFSRRSFMAYGLIVLKVTKRFSNFNHSCPYDGHLFARDAYLDESFIPNFWPLGLYKINISIMENYLRPPNGNVGVIVWYVQSMEPIKRKKN</sequence>
<name>A0A6P4FMW1_DRORH</name>
<dbReference type="PANTHER" id="PTHR20898:SF0">
    <property type="entry name" value="DAEDALUS ON 3-RELATED"/>
    <property type="match status" value="1"/>
</dbReference>
<dbReference type="Proteomes" id="UP001652680">
    <property type="component" value="Unassembled WGS sequence"/>
</dbReference>
<dbReference type="SMART" id="SM00697">
    <property type="entry name" value="DM8"/>
    <property type="match status" value="1"/>
</dbReference>
<reference evidence="3" key="2">
    <citation type="submission" date="2025-04" db="UniProtKB">
        <authorList>
            <consortium name="RefSeq"/>
        </authorList>
    </citation>
    <scope>IDENTIFICATION</scope>
</reference>
<evidence type="ECO:0000313" key="3">
    <source>
        <dbReference type="RefSeq" id="XP_016988848.1"/>
    </source>
</evidence>
<dbReference type="Pfam" id="PF06477">
    <property type="entry name" value="DUF1091"/>
    <property type="match status" value="1"/>
</dbReference>
<dbReference type="InterPro" id="IPR010512">
    <property type="entry name" value="DUF1091"/>
</dbReference>
<dbReference type="PANTHER" id="PTHR20898">
    <property type="entry name" value="DAEDALUS ON 3-RELATED-RELATED"/>
    <property type="match status" value="1"/>
</dbReference>
<organism evidence="3">
    <name type="scientific">Drosophila rhopaloa</name>
    <name type="common">Fruit fly</name>
    <dbReference type="NCBI Taxonomy" id="1041015"/>
    <lineage>
        <taxon>Eukaryota</taxon>
        <taxon>Metazoa</taxon>
        <taxon>Ecdysozoa</taxon>
        <taxon>Arthropoda</taxon>
        <taxon>Hexapoda</taxon>
        <taxon>Insecta</taxon>
        <taxon>Pterygota</taxon>
        <taxon>Neoptera</taxon>
        <taxon>Endopterygota</taxon>
        <taxon>Diptera</taxon>
        <taxon>Brachycera</taxon>
        <taxon>Muscomorpha</taxon>
        <taxon>Ephydroidea</taxon>
        <taxon>Drosophilidae</taxon>
        <taxon>Drosophila</taxon>
        <taxon>Sophophora</taxon>
    </lineage>
</organism>
<keyword evidence="2" id="KW-1185">Reference proteome</keyword>